<evidence type="ECO:0000256" key="1">
    <source>
        <dbReference type="SAM" id="MobiDB-lite"/>
    </source>
</evidence>
<gene>
    <name evidence="2" type="ORF">S7711_10861</name>
</gene>
<feature type="region of interest" description="Disordered" evidence="1">
    <location>
        <begin position="27"/>
        <end position="46"/>
    </location>
</feature>
<dbReference type="HOGENOM" id="CLU_940652_0_0_1"/>
<dbReference type="AlphaFoldDB" id="A0A084AUG5"/>
<feature type="region of interest" description="Disordered" evidence="1">
    <location>
        <begin position="140"/>
        <end position="180"/>
    </location>
</feature>
<name>A0A084AUG5_STACB</name>
<accession>A0A084AUG5</accession>
<proteinExistence type="predicted"/>
<dbReference type="Proteomes" id="UP000028045">
    <property type="component" value="Unassembled WGS sequence"/>
</dbReference>
<keyword evidence="3" id="KW-1185">Reference proteome</keyword>
<evidence type="ECO:0000313" key="3">
    <source>
        <dbReference type="Proteomes" id="UP000028045"/>
    </source>
</evidence>
<reference evidence="2 3" key="1">
    <citation type="journal article" date="2014" name="BMC Genomics">
        <title>Comparative genome sequencing reveals chemotype-specific gene clusters in the toxigenic black mold Stachybotrys.</title>
        <authorList>
            <person name="Semeiks J."/>
            <person name="Borek D."/>
            <person name="Otwinowski Z."/>
            <person name="Grishin N.V."/>
        </authorList>
    </citation>
    <scope>NUCLEOTIDE SEQUENCE [LARGE SCALE GENOMIC DNA]</scope>
    <source>
        <strain evidence="3">CBS 109288 / IBT 7711</strain>
    </source>
</reference>
<dbReference type="EMBL" id="KL648555">
    <property type="protein sequence ID" value="KEY68944.1"/>
    <property type="molecule type" value="Genomic_DNA"/>
</dbReference>
<protein>
    <submittedName>
        <fullName evidence="2">Uncharacterized protein</fullName>
    </submittedName>
</protein>
<organism evidence="2 3">
    <name type="scientific">Stachybotrys chartarum (strain CBS 109288 / IBT 7711)</name>
    <name type="common">Toxic black mold</name>
    <name type="synonym">Stilbospora chartarum</name>
    <dbReference type="NCBI Taxonomy" id="1280523"/>
    <lineage>
        <taxon>Eukaryota</taxon>
        <taxon>Fungi</taxon>
        <taxon>Dikarya</taxon>
        <taxon>Ascomycota</taxon>
        <taxon>Pezizomycotina</taxon>
        <taxon>Sordariomycetes</taxon>
        <taxon>Hypocreomycetidae</taxon>
        <taxon>Hypocreales</taxon>
        <taxon>Stachybotryaceae</taxon>
        <taxon>Stachybotrys</taxon>
    </lineage>
</organism>
<evidence type="ECO:0000313" key="2">
    <source>
        <dbReference type="EMBL" id="KEY68944.1"/>
    </source>
</evidence>
<sequence length="296" mass="31903">MAADSSASPAKAWGNLLGPWSWKGNVMETQSGRGSKGLASTEPTYARRLRRYPDSTEFAQPGLVRPCHDGALLVQPTGPMGFLPSSGQARRRESISLYDHHSENSAANGATSIRGRPTGGLDALAITPWPACPALRPAYATSSPRHLPSSPPLQLPPGQAFDRSHASPVESRIPEKRGPLPVKMCAQPREKKGRKRGLVHMHASPLPQAPPAPPAQKDLAEFTDTARLQATVTFTLEPQRVDHVVAHPSCRYLSLSQQHVPGQVQADCATIRSQDLHPARAGSDGPLLGFILAWRY</sequence>